<name>A0A7Z0CIL2_9MICO</name>
<dbReference type="OrthoDB" id="3171056at2"/>
<evidence type="ECO:0000256" key="2">
    <source>
        <dbReference type="ARBA" id="ARBA00005983"/>
    </source>
</evidence>
<dbReference type="Gene3D" id="3.40.50.10330">
    <property type="entry name" value="Probable inorganic polyphosphate/atp-NAD kinase, domain 1"/>
    <property type="match status" value="1"/>
</dbReference>
<dbReference type="GO" id="GO:0016301">
    <property type="term" value="F:kinase activity"/>
    <property type="evidence" value="ECO:0007669"/>
    <property type="project" value="UniProtKB-KW"/>
</dbReference>
<gene>
    <name evidence="10" type="ORF">BKA03_000197</name>
</gene>
<reference evidence="10 11" key="1">
    <citation type="submission" date="2020-07" db="EMBL/GenBank/DDBJ databases">
        <title>Sequencing the genomes of 1000 actinobacteria strains.</title>
        <authorList>
            <person name="Klenk H.-P."/>
        </authorList>
    </citation>
    <scope>NUCLEOTIDE SEQUENCE [LARGE SCALE GENOMIC DNA]</scope>
    <source>
        <strain evidence="10 11">DSM 19970</strain>
    </source>
</reference>
<protein>
    <submittedName>
        <fullName evidence="10">Diacylglycerol kinase family enzyme</fullName>
    </submittedName>
</protein>
<keyword evidence="7" id="KW-0444">Lipid biosynthesis</keyword>
<keyword evidence="7" id="KW-0594">Phospholipid biosynthesis</keyword>
<dbReference type="PROSITE" id="PS50146">
    <property type="entry name" value="DAGK"/>
    <property type="match status" value="1"/>
</dbReference>
<evidence type="ECO:0000313" key="11">
    <source>
        <dbReference type="Proteomes" id="UP000547973"/>
    </source>
</evidence>
<dbReference type="PANTHER" id="PTHR12358:SF54">
    <property type="entry name" value="SPHINGOSINE KINASE RELATED PROTEIN"/>
    <property type="match status" value="1"/>
</dbReference>
<evidence type="ECO:0000256" key="4">
    <source>
        <dbReference type="ARBA" id="ARBA00022741"/>
    </source>
</evidence>
<dbReference type="SMART" id="SM00046">
    <property type="entry name" value="DAGKc"/>
    <property type="match status" value="1"/>
</dbReference>
<keyword evidence="8" id="KW-1208">Phospholipid metabolism</keyword>
<dbReference type="RefSeq" id="WP_062074923.1">
    <property type="nucleotide sequence ID" value="NZ_BBRC01000004.1"/>
</dbReference>
<accession>A0A7Z0CIL2</accession>
<evidence type="ECO:0000256" key="6">
    <source>
        <dbReference type="ARBA" id="ARBA00022840"/>
    </source>
</evidence>
<dbReference type="PANTHER" id="PTHR12358">
    <property type="entry name" value="SPHINGOSINE KINASE"/>
    <property type="match status" value="1"/>
</dbReference>
<dbReference type="InterPro" id="IPR017438">
    <property type="entry name" value="ATP-NAD_kinase_N"/>
</dbReference>
<evidence type="ECO:0000259" key="9">
    <source>
        <dbReference type="PROSITE" id="PS50146"/>
    </source>
</evidence>
<dbReference type="InterPro" id="IPR016064">
    <property type="entry name" value="NAD/diacylglycerol_kinase_sf"/>
</dbReference>
<dbReference type="AlphaFoldDB" id="A0A7Z0CIL2"/>
<dbReference type="Pfam" id="PF00781">
    <property type="entry name" value="DAGK_cat"/>
    <property type="match status" value="1"/>
</dbReference>
<evidence type="ECO:0000256" key="1">
    <source>
        <dbReference type="ARBA" id="ARBA00001946"/>
    </source>
</evidence>
<comment type="caution">
    <text evidence="10">The sequence shown here is derived from an EMBL/GenBank/DDBJ whole genome shotgun (WGS) entry which is preliminary data.</text>
</comment>
<dbReference type="Proteomes" id="UP000547973">
    <property type="component" value="Unassembled WGS sequence"/>
</dbReference>
<dbReference type="InterPro" id="IPR050187">
    <property type="entry name" value="Lipid_Phosphate_FormReg"/>
</dbReference>
<keyword evidence="4" id="KW-0547">Nucleotide-binding</keyword>
<keyword evidence="11" id="KW-1185">Reference proteome</keyword>
<dbReference type="SUPFAM" id="SSF111331">
    <property type="entry name" value="NAD kinase/diacylglycerol kinase-like"/>
    <property type="match status" value="1"/>
</dbReference>
<evidence type="ECO:0000313" key="10">
    <source>
        <dbReference type="EMBL" id="NYI40078.1"/>
    </source>
</evidence>
<comment type="cofactor">
    <cofactor evidence="1">
        <name>Mg(2+)</name>
        <dbReference type="ChEBI" id="CHEBI:18420"/>
    </cofactor>
</comment>
<keyword evidence="7" id="KW-0443">Lipid metabolism</keyword>
<comment type="similarity">
    <text evidence="2">Belongs to the diacylglycerol/lipid kinase family.</text>
</comment>
<evidence type="ECO:0000256" key="8">
    <source>
        <dbReference type="ARBA" id="ARBA00023264"/>
    </source>
</evidence>
<dbReference type="GO" id="GO:0008654">
    <property type="term" value="P:phospholipid biosynthetic process"/>
    <property type="evidence" value="ECO:0007669"/>
    <property type="project" value="UniProtKB-KW"/>
</dbReference>
<keyword evidence="6" id="KW-0067">ATP-binding</keyword>
<sequence length="382" mass="40122">MDHVVLTDVIAAAALIVAALGLSLAVTITRRVGSRDPIAVPRLWRRLLRIDVPPMSVDGDFGLIEKGTDRIAFIANPTKAGISELREQAIRACSTRYLTQPMWLSTTVDDAGSGAAQHAIDSGADVVVAIGGDGTVRAVAEALAGTGVPLGIIPVGTGNIFARNMDLPLGDIPALLRIALDGRDAPTDVGRLVLNRGPKGPDEEHMFLVMAGVGFDAEMVAGADERLKRRLGWLAYFFAAIKHLGSRRIHAVVSVDDSPEVAGQMRTVLFANVGRLPGGLILAPDATADDGLLDAVTLDARAGIVGWTGLFGNVIAQGAGLRQPAVLKAYAASRIDHARGAAMTVTLDHLYKVQADGENLGLARKITATVDTGTLIVRRPRV</sequence>
<keyword evidence="5 10" id="KW-0418">Kinase</keyword>
<dbReference type="InterPro" id="IPR045540">
    <property type="entry name" value="YegS/DAGK_C"/>
</dbReference>
<dbReference type="GO" id="GO:0005524">
    <property type="term" value="F:ATP binding"/>
    <property type="evidence" value="ECO:0007669"/>
    <property type="project" value="UniProtKB-KW"/>
</dbReference>
<dbReference type="Gene3D" id="2.60.200.40">
    <property type="match status" value="1"/>
</dbReference>
<evidence type="ECO:0000256" key="7">
    <source>
        <dbReference type="ARBA" id="ARBA00023209"/>
    </source>
</evidence>
<dbReference type="Pfam" id="PF19279">
    <property type="entry name" value="YegS_C"/>
    <property type="match status" value="1"/>
</dbReference>
<evidence type="ECO:0000256" key="5">
    <source>
        <dbReference type="ARBA" id="ARBA00022777"/>
    </source>
</evidence>
<feature type="domain" description="DAGKc" evidence="9">
    <location>
        <begin position="66"/>
        <end position="197"/>
    </location>
</feature>
<keyword evidence="3" id="KW-0808">Transferase</keyword>
<evidence type="ECO:0000256" key="3">
    <source>
        <dbReference type="ARBA" id="ARBA00022679"/>
    </source>
</evidence>
<dbReference type="InterPro" id="IPR001206">
    <property type="entry name" value="Diacylglycerol_kinase_cat_dom"/>
</dbReference>
<proteinExistence type="inferred from homology"/>
<dbReference type="EMBL" id="JACBZO010000001">
    <property type="protein sequence ID" value="NYI40078.1"/>
    <property type="molecule type" value="Genomic_DNA"/>
</dbReference>
<organism evidence="10 11">
    <name type="scientific">Demequina lutea</name>
    <dbReference type="NCBI Taxonomy" id="431489"/>
    <lineage>
        <taxon>Bacteria</taxon>
        <taxon>Bacillati</taxon>
        <taxon>Actinomycetota</taxon>
        <taxon>Actinomycetes</taxon>
        <taxon>Micrococcales</taxon>
        <taxon>Demequinaceae</taxon>
        <taxon>Demequina</taxon>
    </lineage>
</organism>